<dbReference type="Proteomes" id="UP001066276">
    <property type="component" value="Chromosome 3_1"/>
</dbReference>
<feature type="region of interest" description="Disordered" evidence="1">
    <location>
        <begin position="251"/>
        <end position="299"/>
    </location>
</feature>
<evidence type="ECO:0008006" key="4">
    <source>
        <dbReference type="Google" id="ProtNLM"/>
    </source>
</evidence>
<dbReference type="InterPro" id="IPR004244">
    <property type="entry name" value="Transposase_22"/>
</dbReference>
<gene>
    <name evidence="2" type="ORF">NDU88_004457</name>
</gene>
<protein>
    <recommendedName>
        <fullName evidence="4">L1 transposable element RRM domain-containing protein</fullName>
    </recommendedName>
</protein>
<keyword evidence="3" id="KW-1185">Reference proteome</keyword>
<evidence type="ECO:0000313" key="3">
    <source>
        <dbReference type="Proteomes" id="UP001066276"/>
    </source>
</evidence>
<reference evidence="2" key="1">
    <citation type="journal article" date="2022" name="bioRxiv">
        <title>Sequencing and chromosome-scale assembly of the giantPleurodeles waltlgenome.</title>
        <authorList>
            <person name="Brown T."/>
            <person name="Elewa A."/>
            <person name="Iarovenko S."/>
            <person name="Subramanian E."/>
            <person name="Araus A.J."/>
            <person name="Petzold A."/>
            <person name="Susuki M."/>
            <person name="Suzuki K.-i.T."/>
            <person name="Hayashi T."/>
            <person name="Toyoda A."/>
            <person name="Oliveira C."/>
            <person name="Osipova E."/>
            <person name="Leigh N.D."/>
            <person name="Simon A."/>
            <person name="Yun M.H."/>
        </authorList>
    </citation>
    <scope>NUCLEOTIDE SEQUENCE</scope>
    <source>
        <strain evidence="2">20211129_DDA</strain>
        <tissue evidence="2">Liver</tissue>
    </source>
</reference>
<comment type="caution">
    <text evidence="2">The sequence shown here is derived from an EMBL/GenBank/DDBJ whole genome shotgun (WGS) entry which is preliminary data.</text>
</comment>
<sequence>MTEDTQSASMDQILQEISAVGRKLEGMDNAMVELMPETRSMRLEIAGFQSQISGLDQRVTTVEAQAASWANKDQELLHLRSRLTDLEDRSRRNNIRLLGIPKRTEDADIASYLRDMLPKLTNITFDPPLEFQRVHRLGPKRQNGKGHPHPIIACMLRHGQARQLLETARTQGPLRLHTLDIRLSADFSRETAERRRAFLSLRPRLRHLDVKFGLFEPARMWITKNGESRTFYDPEDLRLFLEGLQETSQIMETTAQSSSPSQDVQGQALGAGQPETVLDPDRRTATDSQTRGRDLERLT</sequence>
<dbReference type="AlphaFoldDB" id="A0AAV7UFA1"/>
<evidence type="ECO:0000256" key="1">
    <source>
        <dbReference type="SAM" id="MobiDB-lite"/>
    </source>
</evidence>
<organism evidence="2 3">
    <name type="scientific">Pleurodeles waltl</name>
    <name type="common">Iberian ribbed newt</name>
    <dbReference type="NCBI Taxonomy" id="8319"/>
    <lineage>
        <taxon>Eukaryota</taxon>
        <taxon>Metazoa</taxon>
        <taxon>Chordata</taxon>
        <taxon>Craniata</taxon>
        <taxon>Vertebrata</taxon>
        <taxon>Euteleostomi</taxon>
        <taxon>Amphibia</taxon>
        <taxon>Batrachia</taxon>
        <taxon>Caudata</taxon>
        <taxon>Salamandroidea</taxon>
        <taxon>Salamandridae</taxon>
        <taxon>Pleurodelinae</taxon>
        <taxon>Pleurodeles</taxon>
    </lineage>
</organism>
<dbReference type="EMBL" id="JANPWB010000005">
    <property type="protein sequence ID" value="KAJ1187683.1"/>
    <property type="molecule type" value="Genomic_DNA"/>
</dbReference>
<proteinExistence type="predicted"/>
<feature type="compositionally biased region" description="Polar residues" evidence="1">
    <location>
        <begin position="251"/>
        <end position="265"/>
    </location>
</feature>
<name>A0AAV7UFA1_PLEWA</name>
<dbReference type="PANTHER" id="PTHR11505">
    <property type="entry name" value="L1 TRANSPOSABLE ELEMENT-RELATED"/>
    <property type="match status" value="1"/>
</dbReference>
<feature type="compositionally biased region" description="Basic and acidic residues" evidence="1">
    <location>
        <begin position="279"/>
        <end position="299"/>
    </location>
</feature>
<dbReference type="Gene3D" id="3.30.70.1820">
    <property type="entry name" value="L1 transposable element, RRM domain"/>
    <property type="match status" value="1"/>
</dbReference>
<accession>A0AAV7UFA1</accession>
<evidence type="ECO:0000313" key="2">
    <source>
        <dbReference type="EMBL" id="KAJ1187683.1"/>
    </source>
</evidence>